<dbReference type="Pfam" id="PF20009">
    <property type="entry name" value="GEVED"/>
    <property type="match status" value="1"/>
</dbReference>
<dbReference type="Gene3D" id="2.60.40.3440">
    <property type="match status" value="1"/>
</dbReference>
<dbReference type="SUPFAM" id="SSF51126">
    <property type="entry name" value="Pectin lyase-like"/>
    <property type="match status" value="1"/>
</dbReference>
<dbReference type="Pfam" id="PF17963">
    <property type="entry name" value="Big_9"/>
    <property type="match status" value="4"/>
</dbReference>
<dbReference type="KEGG" id="snep:Enr13x_24950"/>
<evidence type="ECO:0000259" key="3">
    <source>
        <dbReference type="Pfam" id="PF20009"/>
    </source>
</evidence>
<dbReference type="Gene3D" id="2.60.120.380">
    <property type="match status" value="4"/>
</dbReference>
<dbReference type="InterPro" id="IPR011050">
    <property type="entry name" value="Pectin_lyase_fold/virulence"/>
</dbReference>
<dbReference type="InterPro" id="IPR007280">
    <property type="entry name" value="Peptidase_C_arc/bac"/>
</dbReference>
<dbReference type="Gene3D" id="2.60.40.2810">
    <property type="match status" value="1"/>
</dbReference>
<evidence type="ECO:0000256" key="1">
    <source>
        <dbReference type="SAM" id="MobiDB-lite"/>
    </source>
</evidence>
<feature type="region of interest" description="Disordered" evidence="1">
    <location>
        <begin position="1241"/>
        <end position="1261"/>
    </location>
</feature>
<dbReference type="InterPro" id="IPR024079">
    <property type="entry name" value="MetalloPept_cat_dom_sf"/>
</dbReference>
<dbReference type="InterPro" id="IPR036439">
    <property type="entry name" value="Dockerin_dom_sf"/>
</dbReference>
<dbReference type="GO" id="GO:0008237">
    <property type="term" value="F:metallopeptidase activity"/>
    <property type="evidence" value="ECO:0007669"/>
    <property type="project" value="InterPro"/>
</dbReference>
<dbReference type="OrthoDB" id="247526at2"/>
<dbReference type="NCBIfam" id="NF012211">
    <property type="entry name" value="tand_rpt_95"/>
    <property type="match status" value="4"/>
</dbReference>
<dbReference type="InterPro" id="IPR006626">
    <property type="entry name" value="PbH1"/>
</dbReference>
<dbReference type="InterPro" id="IPR045474">
    <property type="entry name" value="GEVED"/>
</dbReference>
<reference evidence="4 5" key="1">
    <citation type="submission" date="2019-03" db="EMBL/GenBank/DDBJ databases">
        <title>Deep-cultivation of Planctomycetes and their phenomic and genomic characterization uncovers novel biology.</title>
        <authorList>
            <person name="Wiegand S."/>
            <person name="Jogler M."/>
            <person name="Boedeker C."/>
            <person name="Pinto D."/>
            <person name="Vollmers J."/>
            <person name="Rivas-Marin E."/>
            <person name="Kohn T."/>
            <person name="Peeters S.H."/>
            <person name="Heuer A."/>
            <person name="Rast P."/>
            <person name="Oberbeckmann S."/>
            <person name="Bunk B."/>
            <person name="Jeske O."/>
            <person name="Meyerdierks A."/>
            <person name="Storesund J.E."/>
            <person name="Kallscheuer N."/>
            <person name="Luecker S."/>
            <person name="Lage O.M."/>
            <person name="Pohl T."/>
            <person name="Merkel B.J."/>
            <person name="Hornburger P."/>
            <person name="Mueller R.-W."/>
            <person name="Bruemmer F."/>
            <person name="Labrenz M."/>
            <person name="Spormann A.M."/>
            <person name="Op den Camp H."/>
            <person name="Overmann J."/>
            <person name="Amann R."/>
            <person name="Jetten M.S.M."/>
            <person name="Mascher T."/>
            <person name="Medema M.H."/>
            <person name="Devos D.P."/>
            <person name="Kaster A.-K."/>
            <person name="Ovreas L."/>
            <person name="Rohde M."/>
            <person name="Galperin M.Y."/>
            <person name="Jogler C."/>
        </authorList>
    </citation>
    <scope>NUCLEOTIDE SEQUENCE [LARGE SCALE GENOMIC DNA]</scope>
    <source>
        <strain evidence="4 5">Enr13</strain>
    </source>
</reference>
<dbReference type="GO" id="GO:0000272">
    <property type="term" value="P:polysaccharide catabolic process"/>
    <property type="evidence" value="ECO:0007669"/>
    <property type="project" value="InterPro"/>
</dbReference>
<dbReference type="RefSeq" id="WP_145386235.1">
    <property type="nucleotide sequence ID" value="NZ_CP037423.1"/>
</dbReference>
<dbReference type="Pfam" id="PF04151">
    <property type="entry name" value="PPC"/>
    <property type="match status" value="1"/>
</dbReference>
<dbReference type="InterPro" id="IPR010221">
    <property type="entry name" value="VCBS_dom"/>
</dbReference>
<gene>
    <name evidence="4" type="ORF">Enr13x_24950</name>
</gene>
<feature type="region of interest" description="Disordered" evidence="1">
    <location>
        <begin position="5675"/>
        <end position="5710"/>
    </location>
</feature>
<feature type="region of interest" description="Disordered" evidence="1">
    <location>
        <begin position="3119"/>
        <end position="3143"/>
    </location>
</feature>
<accession>A0A518HP73</accession>
<feature type="compositionally biased region" description="Polar residues" evidence="1">
    <location>
        <begin position="5682"/>
        <end position="5710"/>
    </location>
</feature>
<dbReference type="SUPFAM" id="SSF63446">
    <property type="entry name" value="Type I dockerin domain"/>
    <property type="match status" value="1"/>
</dbReference>
<dbReference type="InterPro" id="IPR002105">
    <property type="entry name" value="Dockerin_1_rpt"/>
</dbReference>
<feature type="domain" description="Peptidase C-terminal archaeal/bacterial" evidence="2">
    <location>
        <begin position="1599"/>
        <end position="1697"/>
    </location>
</feature>
<evidence type="ECO:0000313" key="5">
    <source>
        <dbReference type="Proteomes" id="UP000319004"/>
    </source>
</evidence>
<sequence length="6222" mass="654589">MSFRSLGNRVRNLAERRHDRHRVQKRLQTRRNLVQQLEDRRLLAGPELIAIRPDSGALLRDGDTLNVAPSEFNLQFRAGADINESTITTDSVKLVRSGGDGSFSEGNEIDVAMGYVGLETPGDTDPTNLQRIVFRPSSSASFNSTDPAAALPDDTYQIQVFGSGGSVLTNLNGEAFNGGVNEFTTFRLDRGAQVVAVVPQPISYNPLSQASDEIVVYFDDQPMDPTQVIDPAYYRLVNTSGSMTSADDSTLLAETVTYDSDANRVTLKFESAIPEGNYRLDIGQSGGDNSTPSTAIRVGSLNSSNAFAENGFLGDAGGVSDNAADVDLYSLQLSAGSTLTVTVAPQAAGLNTRLRLLQFPGGTEVELDSVSAGPDLDNVLNFPVGVTGEYFVEITSADGSTGSYLLNAAVTASPIATDDDNSTFDSATDLGTLGSADLRITSNIRRQSIAIPPRAGSEDEPGHRQIQREAHIGAQGTQPTVPADIRVVNYYFPDTLGVDTNGDPYINLITEKEKQIIREIFEIYAQLSGYEFIESPVTVPFGDQLMIGKGDFRAVSPGLGPNDGVAGLASGSFALANGAIYDQANRFFGDGYTDVMFHEIGHSLGLGHSYDIPSNMGSGVPNDVLPGDHDIVHLQRIVPPNSTDIDMYGFTLAQPGQLRAETIAERLGTPSLLNTAMSLYQEVDGQWQLIARNDQYFGADSFLELQLEAGNYSIGISSTGNTDYDPNVPDSGFGGTTDGAYDLQLSFQADQDGALLDADGTAFDGDADGTPGGVYSFWFQSNDPDTTIYVGKQNNTTPGPEGDGRLSTPFDTAQVALQQAGNRIVVPLDGADSINEGERFVIDDGNNVVTFRFGTLGTDPVNISAANTAADVANAIEAAINNAKTAGRLNASVNVSVSTRIVQFSGINNLNIAGSPTLIATPNTVRMLANGGDDLDIATALDNRPYLIGQDTSGNTLDDGAEFLVPQGVNVMIEAGALFKMRRSNLDAGTSSGNLDRSNASIQVLGTPEQSVLFRSYHNDSVGGDSDGVGPGTSAGDFGGIVFRGDSDLDANGIYLNYVNHADIDNGGGNVFVDANELPFAPIYVTDSRPTISFNRITNANSPAISASPDAFDDSNDRIGPDIRGNFLADNAVNGLFVRVKTSLGSTIDKLTVSGRFNDTDIPHVLSENLIISGAAGGPVLTPAGQLVARAAGRLVVDPGVVVKLDQSRIEVERGAGALIAEGTLNRPVIFTSIADDRYGGSGTFDSDPTSSSSPAPGDWGGLYFGQSTSGSIDNALIAYGGGSTPIEGGAVPFNAVEIHQAEVRIANSTLQSNAGGGGGGTRNGRGGHSDAAIYVRGAQPIIVDNTIIDNDGPAININANSMLSVTQRDSGRSTGRIDRYSQFDDNRGPLVRLNELDGNSINGMQVRGELLTTETYWEDTDMVHVIAGEVVVGNHHTYSGLTLQSSNSESLVIKATNGSAGFTATGSPQEIIDRIGGTIHVLGTPGHPVVLTSLADDSVGAGFTPNGALNSNTNNSANPTTGSAGQWRGLLFDEFSNDRNVAIVREAENPLTNGRDVNSNVVVAQNLGVIAPDQKSGDENRRLGFVVKGYISPTSPDDVDVYSFNGTAGTEVWLDIDRTDTNLDAIVEIINASGTVLARSVLSGDADPGNLNADTLIKNPLLGGDHYTQNFRDPGFRYTLPGTPGQTGTYFVRVRSNPATLGDVTQLRGESRGEYQLQIRLDQVQEFPGSTVRYADIRFAETGIDVRGLPAHSPLIGEAGETNAANQTFDQAQQLVNLLETDLAALGISGNISSETDADWYRFDLEQTGVQVIPGVNDSAGTIAVVLDLDYADKAVRADTTVAVFNEDGDLVFIGRESNVEDDRNASADGSIDDLSRGSLGTKDAYIGPIHLTPGGEFYVAVMSDRLLPTALTGVFQANPANQGNGLVRLEPVNSVSRIVEDHLGFQGYSSRGIDILPETPQGLFDINTLSGVGMNVKPFTLQDVALYVATDEPENDNSNRNSDHLYTVDPFQSSRWLTRVTDGGGINGGVNDVQDVVIRTDGRMYGYQRLNNNASSVGALVNIDPETGDITQVGVDNINGQTPTPNTSSYSNQIQDNISRVRRADQFTTSDEVDALTFRRVGTTGPAAAPTPIYDVYYAVRESDNSSKLYLATEDGDATLTFNARNTYGVKGDIQPADVAYQTYSLTVRGTPPANGATPQTTIRIKSKIAGLAGAFDLVINPNRPNNTNAVVNVAGNTITLTLGGTGGPPITGAPTAQAIVDEINNDPVASQLITAVIYSGNADNRGNGAPGTPAITSSAVLTTAASDGADGPLVGRVTGLSFANFFGTGNLYGVTDAGEFLEINPSTGDVINRVDATNAIGVPNLEFQGLSLGPQNVEDGAYKNALFAVTADGQLVAFDTSGNGFVAFESGGAAQLLTTGAGPDGGFFTLTTDAGLFGRQTTDPIASDAPSYLSVNETQTINTTGSGTGGTFTLSMVVDQGAITSPAFDIDATQTLITVQDASDFPATPFNIQIGSEQMRVDSATGNAWTVTRGINGTFATAHADTATVFEKVTSVTTSSLSLPTSDFLSAAINDTTLTIPVFDASAFPAVPFTIRIQDEEMQVNFVDTIANELTVDQRGDNGTAAAHHTNFRSVEIVSDTLTVLDATPFPSSGGFNIRIGNEDLRVTGVVPNPGDAGAEFSVIRGANGTSPANHAFGSDVARVDTTVPIPYNAPNFQIRSAIAALPFVGGLGNVDVTGGPLNGLAVSNSVSIEFIGALAAKDLPLLTSDDTGLVGDEIQQISLDPDINDGDFELSFLGATTLPLDWDASASDVELALENLATIGPGNVIVTGTTLDAGPLSIRFTGDLQDSNVPLITVPAATENLLQNEIQQFNVTGGPNGGTFTLDFDDGTNVVPSAPINWDDAVGAVATALNSIPALTGNIIVTGTGPLPGGTITIEFTGTLASTDVAQFTFNNALTGGTAPTIAVTTVQTTNAPAPSIVETRAGINVDAPVAAGTDGILSVRDALVGLPNFNPADVMAAGVLNPPGNGVLLNFVGQYAGIDLALLEIDNSLNLPSTFADITEQAAVGSGVAGSFIMDVSGLNGFGADAIGLAFSPLDFNLWHPTSLRGTDAGHGINEAEDDTRVPDETSEAYDTPGSFRNFDQDEGGVSYQFGLEQWVLNQNSDSEHYLQYLPGVNAQYGILTTEFHADLSSNPAIVGDVGNGVQGSYNLPGGGYGTLETGAFDLDGSVPADRPTLYFSYFLETEGHDGSDLDSDDEDPFRDSARVFISADGGATWDLVASNNSQLSDPDPTDFGGTAELPGFLSHLSDAGLNSLTPRQQSQQIVQELFDNTGQWRQARVDLSQYAGLSGLKLRLDFSSAGSVNDATLGRIDNEYNPLAATDNAPFGEYVSTTNNARSIRSLDNQHQGFFVDDFIIGYAERGEMVTGTNGDSGLTNLYAGTSRTRDLDPEQFPDIVNGPYQLEIRRTDEHVVLTPLGPVVGAIFDTNDRHVDEASETAFLPFEPATFVPSLVPEDTSVLGGFTASEIEPWSVTATNPSTGTNSLESGPVGTNRVSIFEVTRAELGSLSDTAGVIRFSYDVNSALETHGLRFLIDGVPQRLVNDSGEEPVADPTLASGVTGYVTAEFTFGSGNPTFAWVYDFTDTAPPQGDNRAFIDNVQLLQGGTGLLADRNRERAQGNLILDSNFISNSSILGINVEPGTTEAGSSVPHPGSTINFPQLNTQRLVPGVVIQNNVISGSSGIRFAGETTAVPQRPVPFGRLLNNTLVGDGQTGTGIEIVGLASPTLMNNLITDFNQGINDGGTGTVIRSNFFQNNANNGNTGSGALTAPATAPLFLDAANGNYYLNSTSAAVDSSQNTEQDRQNYLTFKTELGIPASPINAPLRDAFGQLRVDPNASALGDRGALEDTDVDAPYAVILTPVDNDSEGNDRDPSDTVVWVTDPLLENFTIFLGDGRDPNSPFEGTGVDGLTVDDPNDDTISDRAIEITQNGIPLVQGVDYVVGYNELSGILRLTPLSTLWEPSSVYIINLDNSLIADRAGNLLRSNQRSGNTRFTIIIPDVEIDFGDAPDTYRTLLASDGPRHVIAENGMPILGVAIDGDNDGNPSVGAVGDDFTGTGGDDDGLAVGSFQGTLATTAGLILADGTVSPTTDSADVIAFLDRNDRAGAVLPITVTGSGKLDIWVDLNIDGDFLDQGEKLISGLDVVDGVNQVRVFTPATAKTGLTYARIRISEAGSFDPFGLAIGGEVEDYQVSIVDVAEPLPDHDGYTVDEDDVLVVDGTTGSQPSLMDNDSLPADEFVHSLVVIDAPLKAGTTDTYLTTWGEVRLDDASLGLFTYTPNSDYHGSDSFRYRISKQRNDGPEADANGVFATVNIDVAPINDAPLAVDANLVALEFQPGQSPANQPQEFLASQLLVGAIADDDIMIPSSPWDESNQIASLRVISVTVGGVTIDANNQAAIGTTPQFGTIWADFATEAADPNDPTTFERTFITKIYYQGADYFNSDNLRADSDPRILDMFSFTIQDDGRSLLNGNPVAGTPRTDDADASILVAPRNSDPVLSSDLVSITNDRFKNFYLDQNLQFPVPTEDNQLIIPAAFLLANDVPGPAVTIDPLDPFVAADEVLGVNGNDGALEIISVSMDPRFGTVEIDAASGDVLFTPADDIYGQVEFTYQVQDMGVDEELDGTRNVVPRMATITSTIFIEPVNDAPVAYDRALGMTEAVEPAGPNLLTFTATDLLDGVSPITDSPITTTVDSITLVDGNALVDGQTLVITDANGQPTVVELSTSATASIGTDLLLTYSVSDLADDLATNLATLLVNAGLTGTASGATVTLTGTTSIVVTELPDVPGDFDVNLGTPYDESEQTIRIVSFTTPAGNVTVASGFTGTETLATPEGGLLTLNFANGAFTDGTYQPAVDYNRLSPFQPFDQFTYGIADDGRTTLPIAQIVVGLPEETSIQEATVTITVDPANDFPFIENVDSVDVPEDPTPAEATINNVFTTVLPGPQTAEDELQDQGRPTVDRLTGIQVTDPRGVMADLPIVTATGGLTVFPNADLVGEVIYVFTFTDDHPTDAKSTDVTVTVNVRPVNDPPQFNPDVTGTSDNNGADDQYTVAEVIDPNTNQIIDGTITYTLKEDNTQALGDVDTPFFIPLRRDPGVSGYNRVGLLDVFVVGPDNEADPNIEGGNQTLSLDQIPTRTALGGTLTLGVDSFGNPGVFYDPPVNYNANIGPVDSFSYTVIDDGTTHDGSGFTPNPRTAANLVQFVLNPVNDRPQFEVNLLPVNLGDPNSPLRNIEVIEDSDPITFDNFAFDIEPAPPSTAFDEVDVINGQTVQFTVSPLSFDASMSGDYFSTFPQVSPTGVLTFQPAADVFGSFDFEIVLVDDGADDLARGDLNKSNPVTITIDVLPENDPPVVRTDVDPLEFSINEDGTLDIFNVGVGNDRGLLDVFAVGPANEGQDLTPGGNQTLELKEPTPLQTARGGSITQIRDGGGALIGLRYTPRPNFVGTDSFIYTVTDDGTTVDFGTGGVERFDPQIAANSVSIIVNPVNNTPQYSGPVNVIVDEDAGPVTIDDWAVNVLPGPRTALDELASQDVFFTVTQIAGDPNLFASAPVAVVDGDADTAQLLFEPAGDANGIASFEVILTDVPTDGTPAASTAPRTFTLRVNAINDRPTFDRADNPITVNEDSGPYSQPWASNISPGPSDESSQTVRFEVSTPVDSEDLFQQLPAVSDDGILRFIPAANANGTVDLTVTAIDSLGGTSVQELLRLVITAVNDRPVAVADNVPEGGEDEVSEDAVLTLSVARLLANDIDPDINNPGDTLTVVMPAESFSLSGARVLYDQATGTITYDPSTSIALQALTEGSTGVDAFNYRVVDSEGLQSNIVSVAVTVSGVNDAPIALPDNPTLNPDGPTVIEVLANDSDVDGSLNPASIEITLQPAFGSLSISNDGVITFTAFQSFALEDVFRYRVADNDGQFSAEALVTISANAAPIARDDQAGTFVNETFAINVAANDQDPDAAAGAPNRGLDLTSIQIVTSPLSGDVVPLGDGTIRYIPADGFIGIDSFTYTIADTSGRVSSPGTVQVQVVGSRLQNPDLNPDVNDDGNITPIDALLVINRIARGTTGSIPVEDDDFGPPYYDVNGDKVITPLDALEVINELQRRQSVGGQGEQVEGEQVGFIDNSDDAPAALVSDVIDLIALDDDDDEDDRLNALDAAFGDLI</sequence>
<dbReference type="Proteomes" id="UP000319004">
    <property type="component" value="Chromosome"/>
</dbReference>
<evidence type="ECO:0000259" key="2">
    <source>
        <dbReference type="Pfam" id="PF04151"/>
    </source>
</evidence>
<feature type="domain" description="GEVED" evidence="3">
    <location>
        <begin position="4185"/>
        <end position="4258"/>
    </location>
</feature>
<organism evidence="4 5">
    <name type="scientific">Stieleria neptunia</name>
    <dbReference type="NCBI Taxonomy" id="2527979"/>
    <lineage>
        <taxon>Bacteria</taxon>
        <taxon>Pseudomonadati</taxon>
        <taxon>Planctomycetota</taxon>
        <taxon>Planctomycetia</taxon>
        <taxon>Pirellulales</taxon>
        <taxon>Pirellulaceae</taxon>
        <taxon>Stieleria</taxon>
    </lineage>
</organism>
<feature type="compositionally biased region" description="Low complexity" evidence="1">
    <location>
        <begin position="1244"/>
        <end position="1258"/>
    </location>
</feature>
<dbReference type="SUPFAM" id="SSF55486">
    <property type="entry name" value="Metalloproteases ('zincins'), catalytic domain"/>
    <property type="match status" value="1"/>
</dbReference>
<name>A0A518HP73_9BACT</name>
<proteinExistence type="predicted"/>
<protein>
    <submittedName>
        <fullName evidence="4">Uncharacterized protein</fullName>
    </submittedName>
</protein>
<dbReference type="GO" id="GO:0004553">
    <property type="term" value="F:hydrolase activity, hydrolyzing O-glycosyl compounds"/>
    <property type="evidence" value="ECO:0007669"/>
    <property type="project" value="InterPro"/>
</dbReference>
<keyword evidence="5" id="KW-1185">Reference proteome</keyword>
<dbReference type="Pfam" id="PF00404">
    <property type="entry name" value="Dockerin_1"/>
    <property type="match status" value="1"/>
</dbReference>
<evidence type="ECO:0000313" key="4">
    <source>
        <dbReference type="EMBL" id="QDV42646.1"/>
    </source>
</evidence>
<dbReference type="SMART" id="SM00710">
    <property type="entry name" value="PbH1"/>
    <property type="match status" value="12"/>
</dbReference>
<dbReference type="NCBIfam" id="TIGR01965">
    <property type="entry name" value="VCBS_repeat"/>
    <property type="match status" value="1"/>
</dbReference>
<dbReference type="Gene3D" id="3.40.390.10">
    <property type="entry name" value="Collagenase (Catalytic Domain)"/>
    <property type="match status" value="1"/>
</dbReference>
<dbReference type="EMBL" id="CP037423">
    <property type="protein sequence ID" value="QDV42646.1"/>
    <property type="molecule type" value="Genomic_DNA"/>
</dbReference>